<gene>
    <name evidence="1" type="ORF">LCGC14_2882260</name>
</gene>
<name>A0A0F9AQW5_9ZZZZ</name>
<dbReference type="EMBL" id="LAZR01056247">
    <property type="protein sequence ID" value="KKK74586.1"/>
    <property type="molecule type" value="Genomic_DNA"/>
</dbReference>
<dbReference type="AlphaFoldDB" id="A0A0F9AQW5"/>
<sequence length="70" mass="8217">MVSENLMPTSYTGEPRHLHRDGACWEGYLRKKKGFIKSDRAYRVPSSISGQPFAFLIYCEECCREKGWLW</sequence>
<protein>
    <submittedName>
        <fullName evidence="1">Uncharacterized protein</fullName>
    </submittedName>
</protein>
<evidence type="ECO:0000313" key="1">
    <source>
        <dbReference type="EMBL" id="KKK74586.1"/>
    </source>
</evidence>
<organism evidence="1">
    <name type="scientific">marine sediment metagenome</name>
    <dbReference type="NCBI Taxonomy" id="412755"/>
    <lineage>
        <taxon>unclassified sequences</taxon>
        <taxon>metagenomes</taxon>
        <taxon>ecological metagenomes</taxon>
    </lineage>
</organism>
<comment type="caution">
    <text evidence="1">The sequence shown here is derived from an EMBL/GenBank/DDBJ whole genome shotgun (WGS) entry which is preliminary data.</text>
</comment>
<reference evidence="1" key="1">
    <citation type="journal article" date="2015" name="Nature">
        <title>Complex archaea that bridge the gap between prokaryotes and eukaryotes.</title>
        <authorList>
            <person name="Spang A."/>
            <person name="Saw J.H."/>
            <person name="Jorgensen S.L."/>
            <person name="Zaremba-Niedzwiedzka K."/>
            <person name="Martijn J."/>
            <person name="Lind A.E."/>
            <person name="van Eijk R."/>
            <person name="Schleper C."/>
            <person name="Guy L."/>
            <person name="Ettema T.J."/>
        </authorList>
    </citation>
    <scope>NUCLEOTIDE SEQUENCE</scope>
</reference>
<proteinExistence type="predicted"/>
<accession>A0A0F9AQW5</accession>